<evidence type="ECO:0000313" key="1">
    <source>
        <dbReference type="EMBL" id="PTH80043.1"/>
    </source>
</evidence>
<reference evidence="1 2" key="1">
    <citation type="submission" date="2018-03" db="EMBL/GenBank/DDBJ databases">
        <title>Aeromonas veronii whole genome sequencing and analysis.</title>
        <authorList>
            <person name="Xie H."/>
            <person name="Liu T."/>
            <person name="Wang K."/>
        </authorList>
    </citation>
    <scope>NUCLEOTIDE SEQUENCE [LARGE SCALE GENOMIC DNA]</scope>
    <source>
        <strain evidence="1 2">XH.VA.1</strain>
    </source>
</reference>
<accession>A0A2T4MZP9</accession>
<organism evidence="1 2">
    <name type="scientific">Aeromonas veronii</name>
    <dbReference type="NCBI Taxonomy" id="654"/>
    <lineage>
        <taxon>Bacteria</taxon>
        <taxon>Pseudomonadati</taxon>
        <taxon>Pseudomonadota</taxon>
        <taxon>Gammaproteobacteria</taxon>
        <taxon>Aeromonadales</taxon>
        <taxon>Aeromonadaceae</taxon>
        <taxon>Aeromonas</taxon>
    </lineage>
</organism>
<name>A0A2T4MZP9_AERVE</name>
<proteinExistence type="predicted"/>
<protein>
    <submittedName>
        <fullName evidence="1">Uncharacterized protein</fullName>
    </submittedName>
</protein>
<dbReference type="RefSeq" id="WP_107683926.1">
    <property type="nucleotide sequence ID" value="NZ_PZKL01000037.1"/>
</dbReference>
<dbReference type="AlphaFoldDB" id="A0A2T4MZP9"/>
<dbReference type="EMBL" id="PZKL01000037">
    <property type="protein sequence ID" value="PTH80043.1"/>
    <property type="molecule type" value="Genomic_DNA"/>
</dbReference>
<comment type="caution">
    <text evidence="1">The sequence shown here is derived from an EMBL/GenBank/DDBJ whole genome shotgun (WGS) entry which is preliminary data.</text>
</comment>
<gene>
    <name evidence="1" type="ORF">DAA48_15880</name>
</gene>
<evidence type="ECO:0000313" key="2">
    <source>
        <dbReference type="Proteomes" id="UP000241986"/>
    </source>
</evidence>
<sequence length="296" mass="33283">MNNSSSAENNQFLLSLPIGRTLLKHICTKGLPDSTLSNDEWEMARNIERHCRGLMPKIRGQLNGPAIKIEKIPSGEADFLIQFLSKSEMMADEKFKRELVMLRLIFTENLNAAKEKAALRDEKIKKKANSIATVTAGGCIDLFKKISAEIPADWAPSLRLNWHDKNPGVSFNQGDQSGNLLDACGYEIYVDMTEILNHNKQLISKIYMEDRAFDANEVIGGFRSDKWEMHLVAATCHAASHAAQWCSIGKKSPIKEDEHGGKFLFFYSHARNFLCNPSLKEARIRIGYEQESPGPI</sequence>
<dbReference type="Proteomes" id="UP000241986">
    <property type="component" value="Unassembled WGS sequence"/>
</dbReference>